<dbReference type="PROSITE" id="PS50887">
    <property type="entry name" value="GGDEF"/>
    <property type="match status" value="1"/>
</dbReference>
<evidence type="ECO:0000259" key="3">
    <source>
        <dbReference type="PROSITE" id="PS50887"/>
    </source>
</evidence>
<dbReference type="EMBL" id="BJYY01000009">
    <property type="protein sequence ID" value="GEO33417.1"/>
    <property type="molecule type" value="Genomic_DNA"/>
</dbReference>
<dbReference type="GO" id="GO:0071111">
    <property type="term" value="F:cyclic-guanylate-specific phosphodiesterase activity"/>
    <property type="evidence" value="ECO:0007669"/>
    <property type="project" value="InterPro"/>
</dbReference>
<dbReference type="Gene3D" id="3.20.20.450">
    <property type="entry name" value="EAL domain"/>
    <property type="match status" value="1"/>
</dbReference>
<dbReference type="InterPro" id="IPR001633">
    <property type="entry name" value="EAL_dom"/>
</dbReference>
<gene>
    <name evidence="4" type="ORF">CAE01nite_11420</name>
</gene>
<evidence type="ECO:0008006" key="6">
    <source>
        <dbReference type="Google" id="ProtNLM"/>
    </source>
</evidence>
<reference evidence="4 5" key="1">
    <citation type="submission" date="2019-07" db="EMBL/GenBank/DDBJ databases">
        <title>Whole genome shotgun sequence of Cellulomonas aerilata NBRC 106308.</title>
        <authorList>
            <person name="Hosoyama A."/>
            <person name="Uohara A."/>
            <person name="Ohji S."/>
            <person name="Ichikawa N."/>
        </authorList>
    </citation>
    <scope>NUCLEOTIDE SEQUENCE [LARGE SCALE GENOMIC DNA]</scope>
    <source>
        <strain evidence="4 5">NBRC 106308</strain>
    </source>
</reference>
<comment type="caution">
    <text evidence="4">The sequence shown here is derived from an EMBL/GenBank/DDBJ whole genome shotgun (WGS) entry which is preliminary data.</text>
</comment>
<dbReference type="Pfam" id="PF00563">
    <property type="entry name" value="EAL"/>
    <property type="match status" value="1"/>
</dbReference>
<dbReference type="Gene3D" id="3.30.70.270">
    <property type="match status" value="1"/>
</dbReference>
<accession>A0A512DAL1</accession>
<organism evidence="4 5">
    <name type="scientific">Cellulomonas aerilata</name>
    <dbReference type="NCBI Taxonomy" id="515326"/>
    <lineage>
        <taxon>Bacteria</taxon>
        <taxon>Bacillati</taxon>
        <taxon>Actinomycetota</taxon>
        <taxon>Actinomycetes</taxon>
        <taxon>Micrococcales</taxon>
        <taxon>Cellulomonadaceae</taxon>
        <taxon>Cellulomonas</taxon>
    </lineage>
</organism>
<feature type="transmembrane region" description="Helical" evidence="1">
    <location>
        <begin position="52"/>
        <end position="72"/>
    </location>
</feature>
<dbReference type="CDD" id="cd01949">
    <property type="entry name" value="GGDEF"/>
    <property type="match status" value="1"/>
</dbReference>
<dbReference type="Proteomes" id="UP000321181">
    <property type="component" value="Unassembled WGS sequence"/>
</dbReference>
<feature type="transmembrane region" description="Helical" evidence="1">
    <location>
        <begin position="207"/>
        <end position="226"/>
    </location>
</feature>
<dbReference type="CDD" id="cd01948">
    <property type="entry name" value="EAL"/>
    <property type="match status" value="1"/>
</dbReference>
<name>A0A512DAL1_9CELL</name>
<dbReference type="PANTHER" id="PTHR33121:SF79">
    <property type="entry name" value="CYCLIC DI-GMP PHOSPHODIESTERASE PDED-RELATED"/>
    <property type="match status" value="1"/>
</dbReference>
<feature type="domain" description="GGDEF" evidence="3">
    <location>
        <begin position="361"/>
        <end position="491"/>
    </location>
</feature>
<dbReference type="NCBIfam" id="TIGR00254">
    <property type="entry name" value="GGDEF"/>
    <property type="match status" value="1"/>
</dbReference>
<dbReference type="InterPro" id="IPR000160">
    <property type="entry name" value="GGDEF_dom"/>
</dbReference>
<evidence type="ECO:0000313" key="5">
    <source>
        <dbReference type="Proteomes" id="UP000321181"/>
    </source>
</evidence>
<sequence>MGLMTDTRPMPVSVSFVAVVTQSVAAGLVAGLCLLQAIWWRNDRGRSGSGWLLAWTAAIGVLLAVNVALSVLPPGTAYDVVMFARAQVLATCVVLALPTVAAFTGGPPVRAWVLAAAAAFALRAVVWLTTDLVVVASTGASSVRGPLAVPTFFLPLLVVVGYLLRALRSTDDRRASVVIGGTGLVSVALLALPYLAPVGPWTHPLTVTWTLPLVAGLTAVGLGRLATVDRETRRQHALRDALSEASSAASVATEPDGLLQQAETIARRHLGDPTVAGTTRPLPCGRFVTTFERADGASTDPRAAGFLDDLARLVSSAAERITLARDLRQAAFVDSLTGLPNRHALERHLAAAIRTASERNHQLAVLFCDLDGLKIENELHGHAWGDRLLTDAGRHLRATAGEDGVVARFGGDELVVVLAEPGPPEALRDLAWRIRSGLSTGVPDRAVPLLSVGIALWCPESAGAPEHLLRQADAAMLEAKRTRSGVVVFDDALRARMQAEEELRRELDVALVGNELTVHYQPVVDARTLEVVGVEALARWEHGGRLRMPGEWLPFAEDTGLIVPIGRTIVGIARGGSRRMGLPVMVNVAARQLAEPSFVDHVVADWGRGDWGRLTLEITESALLQDMPHVLESLTRLRALGARIAIDDFGTGYSSFARLATLPVDVLKIDRAFVDAVTTDEGAAVVRAIVSLAQAYRLDVVAEGVETLEQLDALVALGVPKLQGFLLGRPAAGRPGPVRLPRPAER</sequence>
<dbReference type="SMART" id="SM00267">
    <property type="entry name" value="GGDEF"/>
    <property type="match status" value="1"/>
</dbReference>
<feature type="transmembrane region" description="Helical" evidence="1">
    <location>
        <begin position="111"/>
        <end position="135"/>
    </location>
</feature>
<dbReference type="PROSITE" id="PS50883">
    <property type="entry name" value="EAL"/>
    <property type="match status" value="1"/>
</dbReference>
<evidence type="ECO:0000259" key="2">
    <source>
        <dbReference type="PROSITE" id="PS50883"/>
    </source>
</evidence>
<evidence type="ECO:0000256" key="1">
    <source>
        <dbReference type="SAM" id="Phobius"/>
    </source>
</evidence>
<proteinExistence type="predicted"/>
<keyword evidence="1" id="KW-0812">Transmembrane</keyword>
<dbReference type="SUPFAM" id="SSF141868">
    <property type="entry name" value="EAL domain-like"/>
    <property type="match status" value="1"/>
</dbReference>
<dbReference type="InterPro" id="IPR043128">
    <property type="entry name" value="Rev_trsase/Diguanyl_cyclase"/>
</dbReference>
<dbReference type="InterPro" id="IPR035919">
    <property type="entry name" value="EAL_sf"/>
</dbReference>
<keyword evidence="5" id="KW-1185">Reference proteome</keyword>
<protein>
    <recommendedName>
        <fullName evidence="6">GGDEF-domain containing protein</fullName>
    </recommendedName>
</protein>
<keyword evidence="1" id="KW-1133">Transmembrane helix</keyword>
<dbReference type="AlphaFoldDB" id="A0A512DAL1"/>
<feature type="transmembrane region" description="Helical" evidence="1">
    <location>
        <begin position="84"/>
        <end position="104"/>
    </location>
</feature>
<dbReference type="Pfam" id="PF00990">
    <property type="entry name" value="GGDEF"/>
    <property type="match status" value="1"/>
</dbReference>
<dbReference type="PANTHER" id="PTHR33121">
    <property type="entry name" value="CYCLIC DI-GMP PHOSPHODIESTERASE PDEF"/>
    <property type="match status" value="1"/>
</dbReference>
<dbReference type="InterPro" id="IPR050706">
    <property type="entry name" value="Cyclic-di-GMP_PDE-like"/>
</dbReference>
<feature type="transmembrane region" description="Helical" evidence="1">
    <location>
        <begin position="12"/>
        <end position="40"/>
    </location>
</feature>
<feature type="domain" description="EAL" evidence="2">
    <location>
        <begin position="500"/>
        <end position="744"/>
    </location>
</feature>
<dbReference type="SUPFAM" id="SSF55073">
    <property type="entry name" value="Nucleotide cyclase"/>
    <property type="match status" value="1"/>
</dbReference>
<keyword evidence="1" id="KW-0472">Membrane</keyword>
<dbReference type="InterPro" id="IPR029787">
    <property type="entry name" value="Nucleotide_cyclase"/>
</dbReference>
<dbReference type="SMART" id="SM00052">
    <property type="entry name" value="EAL"/>
    <property type="match status" value="1"/>
</dbReference>
<evidence type="ECO:0000313" key="4">
    <source>
        <dbReference type="EMBL" id="GEO33417.1"/>
    </source>
</evidence>
<feature type="transmembrane region" description="Helical" evidence="1">
    <location>
        <begin position="176"/>
        <end position="195"/>
    </location>
</feature>
<feature type="transmembrane region" description="Helical" evidence="1">
    <location>
        <begin position="147"/>
        <end position="164"/>
    </location>
</feature>